<evidence type="ECO:0000313" key="1">
    <source>
        <dbReference type="EMBL" id="NNJ27989.1"/>
    </source>
</evidence>
<comment type="caution">
    <text evidence="1">The sequence shown here is derived from an EMBL/GenBank/DDBJ whole genome shotgun (WGS) entry which is preliminary data.</text>
</comment>
<proteinExistence type="predicted"/>
<evidence type="ECO:0000313" key="2">
    <source>
        <dbReference type="Proteomes" id="UP000609651"/>
    </source>
</evidence>
<dbReference type="Proteomes" id="UP000609651">
    <property type="component" value="Unassembled WGS sequence"/>
</dbReference>
<sequence>MGDGAGEGEGAVEIALPGGGTAIRKGSFTVWTIPPDPRPGQTYVIVIEVDLPEELRLRRYPKHDLYGEVKGTDSFRMRLPGDDFRDRKGFLPIRNGKAQLSVPIPGAASLVKDRIKVGSKLLKESQTLELVF</sequence>
<name>A0ABX1VIP8_9PLAN</name>
<keyword evidence="2" id="KW-1185">Reference proteome</keyword>
<reference evidence="1 2" key="1">
    <citation type="journal article" date="2020" name="Syst. Appl. Microbiol.">
        <title>Alienimonas chondri sp. nov., a novel planctomycete isolated from the biofilm of the red alga Chondrus crispus.</title>
        <authorList>
            <person name="Vitorino I."/>
            <person name="Albuquerque L."/>
            <person name="Wiegand S."/>
            <person name="Kallscheuer N."/>
            <person name="da Costa M.S."/>
            <person name="Lobo-da-Cunha A."/>
            <person name="Jogler C."/>
            <person name="Lage O.M."/>
        </authorList>
    </citation>
    <scope>NUCLEOTIDE SEQUENCE [LARGE SCALE GENOMIC DNA]</scope>
    <source>
        <strain evidence="1 2">LzC2</strain>
    </source>
</reference>
<protein>
    <submittedName>
        <fullName evidence="1">Uncharacterized protein</fullName>
    </submittedName>
</protein>
<organism evidence="1 2">
    <name type="scientific">Alienimonas chondri</name>
    <dbReference type="NCBI Taxonomy" id="2681879"/>
    <lineage>
        <taxon>Bacteria</taxon>
        <taxon>Pseudomonadati</taxon>
        <taxon>Planctomycetota</taxon>
        <taxon>Planctomycetia</taxon>
        <taxon>Planctomycetales</taxon>
        <taxon>Planctomycetaceae</taxon>
        <taxon>Alienimonas</taxon>
    </lineage>
</organism>
<dbReference type="EMBL" id="WTPX01000253">
    <property type="protein sequence ID" value="NNJ27989.1"/>
    <property type="molecule type" value="Genomic_DNA"/>
</dbReference>
<gene>
    <name evidence="1" type="ORF">LzC2_41000</name>
</gene>
<accession>A0ABX1VIP8</accession>